<reference evidence="8" key="1">
    <citation type="submission" date="2020-02" db="EMBL/GenBank/DDBJ databases">
        <authorList>
            <person name="Meier V. D."/>
        </authorList>
    </citation>
    <scope>NUCLEOTIDE SEQUENCE</scope>
    <source>
        <strain evidence="8">AVDCRST_MAG21</strain>
    </source>
</reference>
<keyword evidence="1 5" id="KW-0597">Phosphoprotein</keyword>
<dbReference type="EMBL" id="CADCUL010000096">
    <property type="protein sequence ID" value="CAA9373726.1"/>
    <property type="molecule type" value="Genomic_DNA"/>
</dbReference>
<evidence type="ECO:0000256" key="1">
    <source>
        <dbReference type="ARBA" id="ARBA00022553"/>
    </source>
</evidence>
<dbReference type="SUPFAM" id="SSF52172">
    <property type="entry name" value="CheY-like"/>
    <property type="match status" value="1"/>
</dbReference>
<organism evidence="8">
    <name type="scientific">uncultured Nocardioidaceae bacterium</name>
    <dbReference type="NCBI Taxonomy" id="253824"/>
    <lineage>
        <taxon>Bacteria</taxon>
        <taxon>Bacillati</taxon>
        <taxon>Actinomycetota</taxon>
        <taxon>Actinomycetes</taxon>
        <taxon>Propionibacteriales</taxon>
        <taxon>Nocardioidaceae</taxon>
        <taxon>environmental samples</taxon>
    </lineage>
</organism>
<feature type="domain" description="HTH luxR-type" evidence="6">
    <location>
        <begin position="155"/>
        <end position="220"/>
    </location>
</feature>
<dbReference type="PRINTS" id="PR00038">
    <property type="entry name" value="HTHLUXR"/>
</dbReference>
<evidence type="ECO:0000256" key="2">
    <source>
        <dbReference type="ARBA" id="ARBA00023015"/>
    </source>
</evidence>
<dbReference type="SUPFAM" id="SSF46894">
    <property type="entry name" value="C-terminal effector domain of the bipartite response regulators"/>
    <property type="match status" value="1"/>
</dbReference>
<feature type="modified residue" description="4-aspartylphosphate" evidence="5">
    <location>
        <position position="61"/>
    </location>
</feature>
<evidence type="ECO:0000256" key="3">
    <source>
        <dbReference type="ARBA" id="ARBA00023125"/>
    </source>
</evidence>
<evidence type="ECO:0000259" key="7">
    <source>
        <dbReference type="PROSITE" id="PS50110"/>
    </source>
</evidence>
<dbReference type="PROSITE" id="PS50043">
    <property type="entry name" value="HTH_LUXR_2"/>
    <property type="match status" value="1"/>
</dbReference>
<evidence type="ECO:0000313" key="8">
    <source>
        <dbReference type="EMBL" id="CAA9373726.1"/>
    </source>
</evidence>
<accession>A0A6J4N5G1</accession>
<name>A0A6J4N5G1_9ACTN</name>
<keyword evidence="4" id="KW-0804">Transcription</keyword>
<dbReference type="InterPro" id="IPR001789">
    <property type="entry name" value="Sig_transdc_resp-reg_receiver"/>
</dbReference>
<dbReference type="PROSITE" id="PS50110">
    <property type="entry name" value="RESPONSE_REGULATORY"/>
    <property type="match status" value="1"/>
</dbReference>
<dbReference type="GO" id="GO:0003677">
    <property type="term" value="F:DNA binding"/>
    <property type="evidence" value="ECO:0007669"/>
    <property type="project" value="UniProtKB-KW"/>
</dbReference>
<dbReference type="InterPro" id="IPR058245">
    <property type="entry name" value="NreC/VraR/RcsB-like_REC"/>
</dbReference>
<dbReference type="Gene3D" id="3.40.50.2300">
    <property type="match status" value="1"/>
</dbReference>
<keyword evidence="2" id="KW-0805">Transcription regulation</keyword>
<dbReference type="InterPro" id="IPR039420">
    <property type="entry name" value="WalR-like"/>
</dbReference>
<dbReference type="SMART" id="SM00448">
    <property type="entry name" value="REC"/>
    <property type="match status" value="1"/>
</dbReference>
<dbReference type="InterPro" id="IPR011006">
    <property type="entry name" value="CheY-like_superfamily"/>
</dbReference>
<dbReference type="InterPro" id="IPR016032">
    <property type="entry name" value="Sig_transdc_resp-reg_C-effctor"/>
</dbReference>
<dbReference type="GO" id="GO:0000160">
    <property type="term" value="P:phosphorelay signal transduction system"/>
    <property type="evidence" value="ECO:0007669"/>
    <property type="project" value="InterPro"/>
</dbReference>
<dbReference type="PANTHER" id="PTHR43214">
    <property type="entry name" value="TWO-COMPONENT RESPONSE REGULATOR"/>
    <property type="match status" value="1"/>
</dbReference>
<gene>
    <name evidence="8" type="ORF">AVDCRST_MAG21-888</name>
</gene>
<proteinExistence type="predicted"/>
<dbReference type="Pfam" id="PF00196">
    <property type="entry name" value="GerE"/>
    <property type="match status" value="1"/>
</dbReference>
<evidence type="ECO:0000259" key="6">
    <source>
        <dbReference type="PROSITE" id="PS50043"/>
    </source>
</evidence>
<dbReference type="CDD" id="cd06170">
    <property type="entry name" value="LuxR_C_like"/>
    <property type="match status" value="1"/>
</dbReference>
<dbReference type="GO" id="GO:0006355">
    <property type="term" value="P:regulation of DNA-templated transcription"/>
    <property type="evidence" value="ECO:0007669"/>
    <property type="project" value="InterPro"/>
</dbReference>
<feature type="domain" description="Response regulatory" evidence="7">
    <location>
        <begin position="10"/>
        <end position="126"/>
    </location>
</feature>
<keyword evidence="3" id="KW-0238">DNA-binding</keyword>
<dbReference type="SMART" id="SM00421">
    <property type="entry name" value="HTH_LUXR"/>
    <property type="match status" value="1"/>
</dbReference>
<dbReference type="Pfam" id="PF00072">
    <property type="entry name" value="Response_reg"/>
    <property type="match status" value="1"/>
</dbReference>
<dbReference type="AlphaFoldDB" id="A0A6J4N5G1"/>
<sequence length="240" mass="25310">MTAARPSRTRVVIVDDQGMVRAGFRSLLEGEADLEVVGEAANGEQAIEVVSRLAPDVTLMDIRMPVLDGIAATRRLLEAGSTTRVLVLTTFDLDEYVFEALRAGASGFLLKDAPAEELAAAIRVVAAGDSLLAPGVTRRVIDAFVRTAAPTRPASSPQLASLTPRELEVLGLLGRGLSNLDIAQRLYVSEGTTKTHVSNVLAKLGLRDRVQAVVFAYEHGVVVPGGLPADRSYDGGPGPS</sequence>
<dbReference type="PANTHER" id="PTHR43214:SF24">
    <property type="entry name" value="TRANSCRIPTIONAL REGULATORY PROTEIN NARL-RELATED"/>
    <property type="match status" value="1"/>
</dbReference>
<dbReference type="InterPro" id="IPR000792">
    <property type="entry name" value="Tscrpt_reg_LuxR_C"/>
</dbReference>
<protein>
    <submittedName>
        <fullName evidence="8">Two-component transcriptional response regulator, LuxR family</fullName>
    </submittedName>
</protein>
<evidence type="ECO:0000256" key="5">
    <source>
        <dbReference type="PROSITE-ProRule" id="PRU00169"/>
    </source>
</evidence>
<dbReference type="CDD" id="cd17535">
    <property type="entry name" value="REC_NarL-like"/>
    <property type="match status" value="1"/>
</dbReference>
<evidence type="ECO:0000256" key="4">
    <source>
        <dbReference type="ARBA" id="ARBA00023163"/>
    </source>
</evidence>